<comment type="caution">
    <text evidence="2">The sequence shown here is derived from an EMBL/GenBank/DDBJ whole genome shotgun (WGS) entry which is preliminary data.</text>
</comment>
<proteinExistence type="predicted"/>
<dbReference type="OrthoDB" id="447339at2759"/>
<name>A0A812JLG3_9DINO</name>
<accession>A0A812JLG3</accession>
<dbReference type="AlphaFoldDB" id="A0A812JLG3"/>
<protein>
    <submittedName>
        <fullName evidence="2">Uncharacterized protein</fullName>
    </submittedName>
</protein>
<dbReference type="Proteomes" id="UP000604046">
    <property type="component" value="Unassembled WGS sequence"/>
</dbReference>
<keyword evidence="3" id="KW-1185">Reference proteome</keyword>
<evidence type="ECO:0000313" key="2">
    <source>
        <dbReference type="EMBL" id="CAE7209197.1"/>
    </source>
</evidence>
<gene>
    <name evidence="2" type="ORF">SNAT2548_LOCUS6890</name>
</gene>
<sequence length="253" mass="27230">MSDALFADAENAAPAPSESAGPRRTKLFPWDSVAAQLLEPYGESALDSMSLKQVYDAASRGNKTAAYHSHLCADQASDAWRVGAGVSMTAAALLAAFRHIEMADIGKLIMPELLAKVKIEIDDLTPHLRILDMGKGSQSQKDTGSFRAAKRMRTTGSGTNVEPVTEADLRASAKAMHAWLRRDKTPLRSLLFLLGGGNTYYTAHTAEVVARACIRHKPIAEEQFVEAVVTRSKSKEVVPETKSAGSDATGLFD</sequence>
<reference evidence="2" key="1">
    <citation type="submission" date="2021-02" db="EMBL/GenBank/DDBJ databases">
        <authorList>
            <person name="Dougan E. K."/>
            <person name="Rhodes N."/>
            <person name="Thang M."/>
            <person name="Chan C."/>
        </authorList>
    </citation>
    <scope>NUCLEOTIDE SEQUENCE</scope>
</reference>
<evidence type="ECO:0000256" key="1">
    <source>
        <dbReference type="SAM" id="MobiDB-lite"/>
    </source>
</evidence>
<organism evidence="2 3">
    <name type="scientific">Symbiodinium natans</name>
    <dbReference type="NCBI Taxonomy" id="878477"/>
    <lineage>
        <taxon>Eukaryota</taxon>
        <taxon>Sar</taxon>
        <taxon>Alveolata</taxon>
        <taxon>Dinophyceae</taxon>
        <taxon>Suessiales</taxon>
        <taxon>Symbiodiniaceae</taxon>
        <taxon>Symbiodinium</taxon>
    </lineage>
</organism>
<feature type="region of interest" description="Disordered" evidence="1">
    <location>
        <begin position="1"/>
        <end position="24"/>
    </location>
</feature>
<evidence type="ECO:0000313" key="3">
    <source>
        <dbReference type="Proteomes" id="UP000604046"/>
    </source>
</evidence>
<feature type="compositionally biased region" description="Low complexity" evidence="1">
    <location>
        <begin position="1"/>
        <end position="20"/>
    </location>
</feature>
<dbReference type="EMBL" id="CAJNDS010000469">
    <property type="protein sequence ID" value="CAE7209197.1"/>
    <property type="molecule type" value="Genomic_DNA"/>
</dbReference>